<dbReference type="Pfam" id="PF01594">
    <property type="entry name" value="AI-2E_transport"/>
    <property type="match status" value="1"/>
</dbReference>
<organism evidence="8 9">
    <name type="scientific">Halomonas piscis</name>
    <dbReference type="NCBI Taxonomy" id="3031727"/>
    <lineage>
        <taxon>Bacteria</taxon>
        <taxon>Pseudomonadati</taxon>
        <taxon>Pseudomonadota</taxon>
        <taxon>Gammaproteobacteria</taxon>
        <taxon>Oceanospirillales</taxon>
        <taxon>Halomonadaceae</taxon>
        <taxon>Halomonas</taxon>
    </lineage>
</organism>
<keyword evidence="9" id="KW-1185">Reference proteome</keyword>
<evidence type="ECO:0000256" key="5">
    <source>
        <dbReference type="ARBA" id="ARBA00023136"/>
    </source>
</evidence>
<feature type="transmembrane region" description="Helical" evidence="7">
    <location>
        <begin position="231"/>
        <end position="257"/>
    </location>
</feature>
<feature type="transmembrane region" description="Helical" evidence="7">
    <location>
        <begin position="6"/>
        <end position="38"/>
    </location>
</feature>
<dbReference type="Proteomes" id="UP001301869">
    <property type="component" value="Chromosome"/>
</dbReference>
<proteinExistence type="inferred from homology"/>
<protein>
    <submittedName>
        <fullName evidence="8">AI-2E family transporter</fullName>
    </submittedName>
</protein>
<dbReference type="PANTHER" id="PTHR21716">
    <property type="entry name" value="TRANSMEMBRANE PROTEIN"/>
    <property type="match status" value="1"/>
</dbReference>
<accession>A0ABY9YV57</accession>
<feature type="transmembrane region" description="Helical" evidence="7">
    <location>
        <begin position="197"/>
        <end position="219"/>
    </location>
</feature>
<dbReference type="EMBL" id="CP119391">
    <property type="protein sequence ID" value="WNK18774.1"/>
    <property type="molecule type" value="Genomic_DNA"/>
</dbReference>
<reference evidence="8 9" key="1">
    <citation type="submission" date="2023-03" db="EMBL/GenBank/DDBJ databases">
        <title>Halomonas sp. nov., isolated from Korean tranditional fermented seafood 'Jeotgal'.</title>
        <authorList>
            <person name="Kim B."/>
            <person name="Shin N.-R."/>
        </authorList>
    </citation>
    <scope>NUCLEOTIDE SEQUENCE [LARGE SCALE GENOMIC DNA]</scope>
    <source>
        <strain evidence="8 9">SG2L-4</strain>
    </source>
</reference>
<feature type="transmembrane region" description="Helical" evidence="7">
    <location>
        <begin position="301"/>
        <end position="332"/>
    </location>
</feature>
<comment type="similarity">
    <text evidence="2">Belongs to the autoinducer-2 exporter (AI-2E) (TC 2.A.86) family.</text>
</comment>
<keyword evidence="3 7" id="KW-0812">Transmembrane</keyword>
<evidence type="ECO:0000256" key="4">
    <source>
        <dbReference type="ARBA" id="ARBA00022989"/>
    </source>
</evidence>
<evidence type="ECO:0000313" key="8">
    <source>
        <dbReference type="EMBL" id="WNK18774.1"/>
    </source>
</evidence>
<evidence type="ECO:0000256" key="2">
    <source>
        <dbReference type="ARBA" id="ARBA00009773"/>
    </source>
</evidence>
<feature type="transmembrane region" description="Helical" evidence="7">
    <location>
        <begin position="148"/>
        <end position="167"/>
    </location>
</feature>
<keyword evidence="5 7" id="KW-0472">Membrane</keyword>
<keyword evidence="4 7" id="KW-1133">Transmembrane helix</keyword>
<comment type="subcellular location">
    <subcellularLocation>
        <location evidence="1">Membrane</location>
        <topology evidence="1">Multi-pass membrane protein</topology>
    </subcellularLocation>
</comment>
<sequence>MRYSWWWLLVAVVAVLLVYLLNAVLMPFIAGLILAYVVNPLTHRFERLGMNRTLSVSSVFLVMLVVLTLSLFILIPAAVQQVKQLGNAVPAMVGWLEDALAPRLKEWIGYDLRADLAGIKQVFAENWRDAGGYLASALGQLGRSGMALVSWVTYTALVPVVTFYLLLDWQRLIDNASGLIPRPWVDEVTRLGRRCNAVLAAFLRGQLLVMLCLGAIYALGLSLLGLNVGLVIGFIAGLASIVPFLGFIVGISIALIVAVFQIGTLWAIAGVVVVFTIGQIVESVVLQPKLLGDKIGLHPVAVIFAVLAGGKLFGFLGVLLALPAAAVVMVLLREGMERYKNSPLYDVRLQPAGDDRVPGTSPQTKRGEGEDS</sequence>
<feature type="region of interest" description="Disordered" evidence="6">
    <location>
        <begin position="349"/>
        <end position="372"/>
    </location>
</feature>
<name>A0ABY9YV57_9GAMM</name>
<feature type="transmembrane region" description="Helical" evidence="7">
    <location>
        <begin position="59"/>
        <end position="79"/>
    </location>
</feature>
<dbReference type="RefSeq" id="WP_311881699.1">
    <property type="nucleotide sequence ID" value="NZ_CP119391.1"/>
</dbReference>
<evidence type="ECO:0000256" key="3">
    <source>
        <dbReference type="ARBA" id="ARBA00022692"/>
    </source>
</evidence>
<dbReference type="InterPro" id="IPR002549">
    <property type="entry name" value="AI-2E-like"/>
</dbReference>
<evidence type="ECO:0000256" key="1">
    <source>
        <dbReference type="ARBA" id="ARBA00004141"/>
    </source>
</evidence>
<evidence type="ECO:0000256" key="6">
    <source>
        <dbReference type="SAM" id="MobiDB-lite"/>
    </source>
</evidence>
<dbReference type="PANTHER" id="PTHR21716:SF64">
    <property type="entry name" value="AI-2 TRANSPORT PROTEIN TQSA"/>
    <property type="match status" value="1"/>
</dbReference>
<feature type="transmembrane region" description="Helical" evidence="7">
    <location>
        <begin position="264"/>
        <end position="281"/>
    </location>
</feature>
<evidence type="ECO:0000256" key="7">
    <source>
        <dbReference type="SAM" id="Phobius"/>
    </source>
</evidence>
<evidence type="ECO:0000313" key="9">
    <source>
        <dbReference type="Proteomes" id="UP001301869"/>
    </source>
</evidence>
<gene>
    <name evidence="8" type="ORF">P1P91_07595</name>
</gene>